<dbReference type="SUPFAM" id="SSF47413">
    <property type="entry name" value="lambda repressor-like DNA-binding domains"/>
    <property type="match status" value="1"/>
</dbReference>
<organism evidence="2 5">
    <name type="scientific">Hydrogenophaga crassostreae</name>
    <dbReference type="NCBI Taxonomy" id="1763535"/>
    <lineage>
        <taxon>Bacteria</taxon>
        <taxon>Pseudomonadati</taxon>
        <taxon>Pseudomonadota</taxon>
        <taxon>Betaproteobacteria</taxon>
        <taxon>Burkholderiales</taxon>
        <taxon>Comamonadaceae</taxon>
        <taxon>Hydrogenophaga</taxon>
    </lineage>
</organism>
<dbReference type="SUPFAM" id="SSF55729">
    <property type="entry name" value="Acyl-CoA N-acyltransferases (Nat)"/>
    <property type="match status" value="1"/>
</dbReference>
<gene>
    <name evidence="2" type="ORF">LPB072_17615</name>
    <name evidence="3" type="ORF">LPB72_03420</name>
</gene>
<dbReference type="EMBL" id="CP017476">
    <property type="protein sequence ID" value="AOW14383.1"/>
    <property type="molecule type" value="Genomic_DNA"/>
</dbReference>
<reference evidence="2 5" key="2">
    <citation type="submission" date="2016-10" db="EMBL/GenBank/DDBJ databases">
        <title>Hydorgenophaga sp. LPB0072 isolated from gastropod.</title>
        <authorList>
            <person name="Kim E."/>
            <person name="Yi H."/>
        </authorList>
    </citation>
    <scope>NUCLEOTIDE SEQUENCE [LARGE SCALE GENOMIC DNA]</scope>
    <source>
        <strain evidence="2 5">LPB0072</strain>
    </source>
</reference>
<dbReference type="PROSITE" id="PS50943">
    <property type="entry name" value="HTH_CROC1"/>
    <property type="match status" value="1"/>
</dbReference>
<evidence type="ECO:0000313" key="2">
    <source>
        <dbReference type="EMBL" id="AOW14383.1"/>
    </source>
</evidence>
<evidence type="ECO:0000313" key="3">
    <source>
        <dbReference type="EMBL" id="OAD43592.1"/>
    </source>
</evidence>
<dbReference type="Pfam" id="PF13560">
    <property type="entry name" value="HTH_31"/>
    <property type="match status" value="1"/>
</dbReference>
<name>A0A163CM56_9BURK</name>
<dbReference type="EMBL" id="LVWD01000003">
    <property type="protein sequence ID" value="OAD43592.1"/>
    <property type="molecule type" value="Genomic_DNA"/>
</dbReference>
<evidence type="ECO:0000259" key="1">
    <source>
        <dbReference type="PROSITE" id="PS50943"/>
    </source>
</evidence>
<sequence length="302" mass="33941">MLPLLSLQLKARREARGLGQEDAAKLFGVDKDTVSRWERGRSKPGSASVLAAIKAEYAVSQKDLDDWFFEWTIRELKEGDRYFIRGNDYLAASGIDESGLLAQLVDIDFDLVPNMSTLEEGTIEQWAPIFQASPSTWKLLTHGNKIVGYWHYLNLKDEYFDLVKIGQLRDSQITPEMLDHPTFLEPGKSFKLYMVMIGIHSTHRFMGAGGKLINSFLMELERTASQGILFSEFATVAHTHSGEALCRDFGMEKIGHHASHTKAAPAEIFHTTGSNVSKTSPLKIRQKIAQMYSERFPQAPSS</sequence>
<dbReference type="KEGG" id="hyl:LPB072_17615"/>
<dbReference type="AlphaFoldDB" id="A0A163CM56"/>
<dbReference type="Proteomes" id="UP000185680">
    <property type="component" value="Chromosome"/>
</dbReference>
<evidence type="ECO:0000313" key="4">
    <source>
        <dbReference type="Proteomes" id="UP000185657"/>
    </source>
</evidence>
<dbReference type="InterPro" id="IPR010982">
    <property type="entry name" value="Lambda_DNA-bd_dom_sf"/>
</dbReference>
<dbReference type="InterPro" id="IPR016181">
    <property type="entry name" value="Acyl_CoA_acyltransferase"/>
</dbReference>
<dbReference type="Gene3D" id="1.10.260.40">
    <property type="entry name" value="lambda repressor-like DNA-binding domains"/>
    <property type="match status" value="1"/>
</dbReference>
<dbReference type="STRING" id="1763535.LPB072_17615"/>
<evidence type="ECO:0000313" key="5">
    <source>
        <dbReference type="Proteomes" id="UP000185680"/>
    </source>
</evidence>
<reference evidence="3 4" key="1">
    <citation type="submission" date="2016-02" db="EMBL/GenBank/DDBJ databases">
        <title>Draft genome sequence of Hydrogenophaga sp. LPB0072.</title>
        <authorList>
            <person name="Shin S.-K."/>
            <person name="Yi H."/>
        </authorList>
    </citation>
    <scope>NUCLEOTIDE SEQUENCE [LARGE SCALE GENOMIC DNA]</scope>
    <source>
        <strain evidence="3 4">LPB0072</strain>
    </source>
</reference>
<dbReference type="Proteomes" id="UP000185657">
    <property type="component" value="Unassembled WGS sequence"/>
</dbReference>
<keyword evidence="4" id="KW-1185">Reference proteome</keyword>
<dbReference type="CDD" id="cd00093">
    <property type="entry name" value="HTH_XRE"/>
    <property type="match status" value="1"/>
</dbReference>
<proteinExistence type="predicted"/>
<feature type="domain" description="HTH cro/C1-type" evidence="1">
    <location>
        <begin position="9"/>
        <end position="64"/>
    </location>
</feature>
<accession>A0A163CM56</accession>
<dbReference type="InterPro" id="IPR001387">
    <property type="entry name" value="Cro/C1-type_HTH"/>
</dbReference>
<protein>
    <recommendedName>
        <fullName evidence="1">HTH cro/C1-type domain-containing protein</fullName>
    </recommendedName>
</protein>
<dbReference type="SMART" id="SM00530">
    <property type="entry name" value="HTH_XRE"/>
    <property type="match status" value="1"/>
</dbReference>
<dbReference type="GO" id="GO:0003677">
    <property type="term" value="F:DNA binding"/>
    <property type="evidence" value="ECO:0007669"/>
    <property type="project" value="InterPro"/>
</dbReference>